<evidence type="ECO:0000256" key="3">
    <source>
        <dbReference type="ARBA" id="ARBA00022801"/>
    </source>
</evidence>
<protein>
    <recommendedName>
        <fullName evidence="2">palmitoyl-protein hydrolase</fullName>
        <ecNumber evidence="2">3.1.2.22</ecNumber>
    </recommendedName>
</protein>
<dbReference type="InterPro" id="IPR029058">
    <property type="entry name" value="AB_hydrolase_fold"/>
</dbReference>
<evidence type="ECO:0000256" key="2">
    <source>
        <dbReference type="ARBA" id="ARBA00012423"/>
    </source>
</evidence>
<dbReference type="OrthoDB" id="2418081at2759"/>
<evidence type="ECO:0000259" key="4">
    <source>
        <dbReference type="Pfam" id="PF02230"/>
    </source>
</evidence>
<dbReference type="InterPro" id="IPR003140">
    <property type="entry name" value="PLipase/COase/thioEstase"/>
</dbReference>
<reference evidence="5 7" key="2">
    <citation type="journal article" date="2013" name="Nature">
        <title>Insights into bilaterian evolution from three spiralian genomes.</title>
        <authorList>
            <person name="Simakov O."/>
            <person name="Marletaz F."/>
            <person name="Cho S.J."/>
            <person name="Edsinger-Gonzales E."/>
            <person name="Havlak P."/>
            <person name="Hellsten U."/>
            <person name="Kuo D.H."/>
            <person name="Larsson T."/>
            <person name="Lv J."/>
            <person name="Arendt D."/>
            <person name="Savage R."/>
            <person name="Osoegawa K."/>
            <person name="de Jong P."/>
            <person name="Grimwood J."/>
            <person name="Chapman J.A."/>
            <person name="Shapiro H."/>
            <person name="Aerts A."/>
            <person name="Otillar R.P."/>
            <person name="Terry A.Y."/>
            <person name="Boore J.L."/>
            <person name="Grigoriev I.V."/>
            <person name="Lindberg D.R."/>
            <person name="Seaver E.C."/>
            <person name="Weisblat D.A."/>
            <person name="Putnam N.H."/>
            <person name="Rokhsar D.S."/>
        </authorList>
    </citation>
    <scope>NUCLEOTIDE SEQUENCE</scope>
    <source>
        <strain evidence="5 7">I ESC-2004</strain>
    </source>
</reference>
<dbReference type="FunCoup" id="R7UXE5">
    <property type="interactions" value="491"/>
</dbReference>
<dbReference type="GO" id="GO:0005737">
    <property type="term" value="C:cytoplasm"/>
    <property type="evidence" value="ECO:0007669"/>
    <property type="project" value="TreeGrafter"/>
</dbReference>
<evidence type="ECO:0000313" key="7">
    <source>
        <dbReference type="Proteomes" id="UP000014760"/>
    </source>
</evidence>
<dbReference type="HOGENOM" id="CLU_049413_3_6_1"/>
<dbReference type="AlphaFoldDB" id="R7UXE5"/>
<evidence type="ECO:0000313" key="5">
    <source>
        <dbReference type="EMBL" id="ELU10972.1"/>
    </source>
</evidence>
<dbReference type="PANTHER" id="PTHR10655">
    <property type="entry name" value="LYSOPHOSPHOLIPASE-RELATED"/>
    <property type="match status" value="1"/>
</dbReference>
<dbReference type="Gene3D" id="3.40.50.1820">
    <property type="entry name" value="alpha/beta hydrolase"/>
    <property type="match status" value="1"/>
</dbReference>
<keyword evidence="3" id="KW-0378">Hydrolase</keyword>
<organism evidence="5">
    <name type="scientific">Capitella teleta</name>
    <name type="common">Polychaete worm</name>
    <dbReference type="NCBI Taxonomy" id="283909"/>
    <lineage>
        <taxon>Eukaryota</taxon>
        <taxon>Metazoa</taxon>
        <taxon>Spiralia</taxon>
        <taxon>Lophotrochozoa</taxon>
        <taxon>Annelida</taxon>
        <taxon>Polychaeta</taxon>
        <taxon>Sedentaria</taxon>
        <taxon>Scolecida</taxon>
        <taxon>Capitellidae</taxon>
        <taxon>Capitella</taxon>
    </lineage>
</organism>
<name>R7UXE5_CAPTE</name>
<comment type="similarity">
    <text evidence="1">Belongs to the AB hydrolase superfamily. AB hydrolase 2 family.</text>
</comment>
<dbReference type="STRING" id="283909.R7UXE5"/>
<dbReference type="OMA" id="LEYPHIK"/>
<dbReference type="InterPro" id="IPR050565">
    <property type="entry name" value="LYPA1-2/EST-like"/>
</dbReference>
<dbReference type="GO" id="GO:0008474">
    <property type="term" value="F:palmitoyl-(protein) hydrolase activity"/>
    <property type="evidence" value="ECO:0007669"/>
    <property type="project" value="UniProtKB-EC"/>
</dbReference>
<sequence length="210" mass="23493">MMSQSGRHSDTGDGIRSWIQLALGGNHMTFPHIRTIYPSAPLRPYTPNMGMPSSVWFDRKQISPNCPEDLASIDEMCSSINAIVEQEVKNGIPRERIIIGGFSMGGAMAMYYGLRKSGLCGVFALSSFLNENSVVYESLKSDVSYPKMFMCHGGRDPLVDFAWGKRTFENLKSLGVEAEFHKFDNLFHEINKSELQKLRDWISATVPADS</sequence>
<dbReference type="PANTHER" id="PTHR10655:SF17">
    <property type="entry name" value="LYSOPHOSPHOLIPASE-LIKE PROTEIN 1"/>
    <property type="match status" value="1"/>
</dbReference>
<dbReference type="EMBL" id="AMQN01040804">
    <property type="status" value="NOT_ANNOTATED_CDS"/>
    <property type="molecule type" value="Genomic_DNA"/>
</dbReference>
<accession>R7UXE5</accession>
<evidence type="ECO:0000313" key="6">
    <source>
        <dbReference type="EnsemblMetazoa" id="CapteP222020"/>
    </source>
</evidence>
<reference evidence="6" key="3">
    <citation type="submission" date="2015-06" db="UniProtKB">
        <authorList>
            <consortium name="EnsemblMetazoa"/>
        </authorList>
    </citation>
    <scope>IDENTIFICATION</scope>
</reference>
<feature type="domain" description="Phospholipase/carboxylesterase/thioesterase" evidence="4">
    <location>
        <begin position="27"/>
        <end position="205"/>
    </location>
</feature>
<dbReference type="Pfam" id="PF02230">
    <property type="entry name" value="Abhydrolase_2"/>
    <property type="match status" value="1"/>
</dbReference>
<dbReference type="SUPFAM" id="SSF53474">
    <property type="entry name" value="alpha/beta-Hydrolases"/>
    <property type="match status" value="1"/>
</dbReference>
<dbReference type="EC" id="3.1.2.22" evidence="2"/>
<dbReference type="Proteomes" id="UP000014760">
    <property type="component" value="Unassembled WGS sequence"/>
</dbReference>
<proteinExistence type="inferred from homology"/>
<dbReference type="GO" id="GO:0052689">
    <property type="term" value="F:carboxylic ester hydrolase activity"/>
    <property type="evidence" value="ECO:0007669"/>
    <property type="project" value="TreeGrafter"/>
</dbReference>
<evidence type="ECO:0000256" key="1">
    <source>
        <dbReference type="ARBA" id="ARBA00006499"/>
    </source>
</evidence>
<gene>
    <name evidence="5" type="ORF">CAPTEDRAFT_222020</name>
</gene>
<dbReference type="EnsemblMetazoa" id="CapteT222020">
    <property type="protein sequence ID" value="CapteP222020"/>
    <property type="gene ID" value="CapteG222020"/>
</dbReference>
<dbReference type="EMBL" id="KB297089">
    <property type="protein sequence ID" value="ELU10972.1"/>
    <property type="molecule type" value="Genomic_DNA"/>
</dbReference>
<keyword evidence="7" id="KW-1185">Reference proteome</keyword>
<reference evidence="7" key="1">
    <citation type="submission" date="2012-12" db="EMBL/GenBank/DDBJ databases">
        <authorList>
            <person name="Hellsten U."/>
            <person name="Grimwood J."/>
            <person name="Chapman J.A."/>
            <person name="Shapiro H."/>
            <person name="Aerts A."/>
            <person name="Otillar R.P."/>
            <person name="Terry A.Y."/>
            <person name="Boore J.L."/>
            <person name="Simakov O."/>
            <person name="Marletaz F."/>
            <person name="Cho S.-J."/>
            <person name="Edsinger-Gonzales E."/>
            <person name="Havlak P."/>
            <person name="Kuo D.-H."/>
            <person name="Larsson T."/>
            <person name="Lv J."/>
            <person name="Arendt D."/>
            <person name="Savage R."/>
            <person name="Osoegawa K."/>
            <person name="de Jong P."/>
            <person name="Lindberg D.R."/>
            <person name="Seaver E.C."/>
            <person name="Weisblat D.A."/>
            <person name="Putnam N.H."/>
            <person name="Grigoriev I.V."/>
            <person name="Rokhsar D.S."/>
        </authorList>
    </citation>
    <scope>NUCLEOTIDE SEQUENCE</scope>
    <source>
        <strain evidence="7">I ESC-2004</strain>
    </source>
</reference>